<evidence type="ECO:0000256" key="2">
    <source>
        <dbReference type="ARBA" id="ARBA00022448"/>
    </source>
</evidence>
<dbReference type="InterPro" id="IPR014743">
    <property type="entry name" value="Cl-channel_core"/>
</dbReference>
<keyword evidence="5" id="KW-0406">Ion transport</keyword>
<keyword evidence="9" id="KW-0407">Ion channel</keyword>
<dbReference type="Proteomes" id="UP000066376">
    <property type="component" value="Chromosome"/>
</dbReference>
<evidence type="ECO:0000256" key="9">
    <source>
        <dbReference type="ARBA" id="ARBA00023303"/>
    </source>
</evidence>
<feature type="transmembrane region" description="Helical" evidence="10">
    <location>
        <begin position="103"/>
        <end position="124"/>
    </location>
</feature>
<dbReference type="CDD" id="cd01031">
    <property type="entry name" value="EriC"/>
    <property type="match status" value="1"/>
</dbReference>
<dbReference type="EMBL" id="FOTL01000010">
    <property type="protein sequence ID" value="SFL41665.1"/>
    <property type="molecule type" value="Genomic_DNA"/>
</dbReference>
<dbReference type="GO" id="GO:0006813">
    <property type="term" value="P:potassium ion transport"/>
    <property type="evidence" value="ECO:0007669"/>
    <property type="project" value="InterPro"/>
</dbReference>
<dbReference type="SUPFAM" id="SSF81340">
    <property type="entry name" value="Clc chloride channel"/>
    <property type="match status" value="1"/>
</dbReference>
<dbReference type="Pfam" id="PF02080">
    <property type="entry name" value="TrkA_C"/>
    <property type="match status" value="1"/>
</dbReference>
<dbReference type="PATRIC" id="fig|294671.3.peg.137"/>
<dbReference type="GeneID" id="28488431"/>
<keyword evidence="6 10" id="KW-0472">Membrane</keyword>
<dbReference type="OrthoDB" id="89900at2157"/>
<dbReference type="STRING" id="294671.YLM1_0136"/>
<keyword evidence="4 10" id="KW-1133">Transmembrane helix</keyword>
<reference evidence="14" key="2">
    <citation type="submission" date="2016-02" db="EMBL/GenBank/DDBJ databases">
        <title>The draft genome sequence of the rumen methanogen Methanobrevibacter olleyae YLM1.</title>
        <authorList>
            <consortium name="New Zealand Agricultural Greenhouse Gas Research Centre/Pastoral Greenhouse Gas Research Consortium"/>
            <person name="Kelly W.J."/>
            <person name="Li D."/>
            <person name="Lambie S.C."/>
            <person name="Attwood G.T."/>
            <person name="Altermann E."/>
            <person name="Leahy S.C."/>
        </authorList>
    </citation>
    <scope>NUCLEOTIDE SEQUENCE [LARGE SCALE GENOMIC DNA]</scope>
    <source>
        <strain evidence="14">YLM1</strain>
    </source>
</reference>
<evidence type="ECO:0000313" key="14">
    <source>
        <dbReference type="Proteomes" id="UP000066376"/>
    </source>
</evidence>
<feature type="transmembrane region" description="Helical" evidence="10">
    <location>
        <begin position="194"/>
        <end position="214"/>
    </location>
</feature>
<dbReference type="InterPro" id="IPR001807">
    <property type="entry name" value="ClC"/>
</dbReference>
<dbReference type="InterPro" id="IPR036721">
    <property type="entry name" value="RCK_C_sf"/>
</dbReference>
<evidence type="ECO:0000256" key="8">
    <source>
        <dbReference type="ARBA" id="ARBA00023214"/>
    </source>
</evidence>
<feature type="transmembrane region" description="Helical" evidence="10">
    <location>
        <begin position="386"/>
        <end position="412"/>
    </location>
</feature>
<accession>A0A126QXY0</accession>
<dbReference type="Gene3D" id="1.10.3080.10">
    <property type="entry name" value="Clc chloride channel"/>
    <property type="match status" value="1"/>
</dbReference>
<dbReference type="PROSITE" id="PS51202">
    <property type="entry name" value="RCK_C"/>
    <property type="match status" value="1"/>
</dbReference>
<dbReference type="AlphaFoldDB" id="A0A126QXY0"/>
<evidence type="ECO:0000256" key="5">
    <source>
        <dbReference type="ARBA" id="ARBA00023065"/>
    </source>
</evidence>
<feature type="transmembrane region" description="Helical" evidence="10">
    <location>
        <begin position="362"/>
        <end position="379"/>
    </location>
</feature>
<dbReference type="GO" id="GO:0008324">
    <property type="term" value="F:monoatomic cation transmembrane transporter activity"/>
    <property type="evidence" value="ECO:0007669"/>
    <property type="project" value="InterPro"/>
</dbReference>
<keyword evidence="14" id="KW-1185">Reference proteome</keyword>
<evidence type="ECO:0000259" key="11">
    <source>
        <dbReference type="PROSITE" id="PS51202"/>
    </source>
</evidence>
<gene>
    <name evidence="13" type="ORF">SAMN02910297_00819</name>
    <name evidence="12" type="ORF">YLM1_0136</name>
</gene>
<evidence type="ECO:0000313" key="15">
    <source>
        <dbReference type="Proteomes" id="UP000183442"/>
    </source>
</evidence>
<protein>
    <submittedName>
        <fullName evidence="13">H+/Cl-antiporter ClcA</fullName>
    </submittedName>
    <submittedName>
        <fullName evidence="12">Voltage-gated chloride channel protein</fullName>
    </submittedName>
</protein>
<evidence type="ECO:0000256" key="4">
    <source>
        <dbReference type="ARBA" id="ARBA00022989"/>
    </source>
</evidence>
<reference evidence="15" key="4">
    <citation type="submission" date="2016-10" db="EMBL/GenBank/DDBJ databases">
        <authorList>
            <person name="Varghese N."/>
        </authorList>
    </citation>
    <scope>NUCLEOTIDE SEQUENCE [LARGE SCALE GENOMIC DNA]</scope>
    <source>
        <strain evidence="15">DSM 16632</strain>
    </source>
</reference>
<dbReference type="Pfam" id="PF00654">
    <property type="entry name" value="Voltage_CLC"/>
    <property type="match status" value="1"/>
</dbReference>
<dbReference type="PANTHER" id="PTHR43427">
    <property type="entry name" value="CHLORIDE CHANNEL PROTEIN CLC-E"/>
    <property type="match status" value="1"/>
</dbReference>
<feature type="transmembrane region" description="Helical" evidence="10">
    <location>
        <begin position="159"/>
        <end position="182"/>
    </location>
</feature>
<feature type="transmembrane region" description="Helical" evidence="10">
    <location>
        <begin position="307"/>
        <end position="326"/>
    </location>
</feature>
<feature type="transmembrane region" description="Helical" evidence="10">
    <location>
        <begin position="333"/>
        <end position="356"/>
    </location>
</feature>
<dbReference type="SUPFAM" id="SSF116726">
    <property type="entry name" value="TrkA C-terminal domain-like"/>
    <property type="match status" value="1"/>
</dbReference>
<feature type="transmembrane region" description="Helical" evidence="10">
    <location>
        <begin position="61"/>
        <end position="82"/>
    </location>
</feature>
<dbReference type="InterPro" id="IPR006037">
    <property type="entry name" value="RCK_C"/>
</dbReference>
<feature type="transmembrane region" description="Helical" evidence="10">
    <location>
        <begin position="270"/>
        <end position="287"/>
    </location>
</feature>
<evidence type="ECO:0000256" key="1">
    <source>
        <dbReference type="ARBA" id="ARBA00004141"/>
    </source>
</evidence>
<feature type="transmembrane region" description="Helical" evidence="10">
    <location>
        <begin position="21"/>
        <end position="41"/>
    </location>
</feature>
<dbReference type="KEGG" id="mol:YLM1_0136"/>
<keyword evidence="7" id="KW-0869">Chloride channel</keyword>
<evidence type="ECO:0000313" key="13">
    <source>
        <dbReference type="EMBL" id="SFL41665.1"/>
    </source>
</evidence>
<sequence>MKMIKQTLGLNVENPKYYIKLIIEAILIGLFSGFVVSLYRFGLDNSENILFSTLKYIQGDFLLTIAWFSILALMGLITALLIKWSPDSSGSGIPQVMGEVKGYFDVCWWKTLIAKFIAGTLTALGGLSLGREGPSVQLGAMAAKGVSKYLPNSKTDEKRLLVCGSGAGLAATFSAPLAGFIFTLEEINKGFDRSIVIVGLVSALVADLVSKLFFGQSPIFPFTSLNLPLNYYWLLIVLGILIGILGYIYNVGMIKTSKMWDKLSFLPLEVKFIIVFLVTGLVGLFLPEILGGGYSMMSLIELSLPPLSVLIVLLIGKYLLLIFCFGSSAPGGIFYPVLVIGAYIGAIFSAIVIPLFGLNPLIAYKFIMISMAAMFASSVRTPITAVILIAEMTGVTNSLVAMIVVVVLAYIIPTILGNDPIYETLLMRLLKKNKGIDFDKTKSVLEEYVVPMDCALIGEKVWELPIPKSAMVVSVVRSGNTLIPDEYLRLKYADELFIIMNQNTYLDDNQEIESLIYKNWKKEQVK</sequence>
<name>A0A126QXY0_METOL</name>
<dbReference type="EMBL" id="CP014265">
    <property type="protein sequence ID" value="AMK14696.1"/>
    <property type="molecule type" value="Genomic_DNA"/>
</dbReference>
<evidence type="ECO:0000256" key="7">
    <source>
        <dbReference type="ARBA" id="ARBA00023173"/>
    </source>
</evidence>
<evidence type="ECO:0000313" key="12">
    <source>
        <dbReference type="EMBL" id="AMK14696.1"/>
    </source>
</evidence>
<reference evidence="12 14" key="1">
    <citation type="journal article" date="2016" name="Genome Announc.">
        <title>Draft Genome Sequence of the Rumen Methanogen Methanobrevibacter olleyae YLM1.</title>
        <authorList>
            <person name="Kelly W.J."/>
            <person name="Li D."/>
            <person name="Lambie S.C."/>
            <person name="Cox F."/>
            <person name="Attwood G.T."/>
            <person name="Altermann E."/>
            <person name="Leahy S.C."/>
        </authorList>
    </citation>
    <scope>NUCLEOTIDE SEQUENCE [LARGE SCALE GENOMIC DNA]</scope>
    <source>
        <strain evidence="12 14">YLM1</strain>
    </source>
</reference>
<dbReference type="Proteomes" id="UP000183442">
    <property type="component" value="Unassembled WGS sequence"/>
</dbReference>
<reference evidence="13" key="3">
    <citation type="submission" date="2016-10" db="EMBL/GenBank/DDBJ databases">
        <authorList>
            <person name="de Groot N.N."/>
        </authorList>
    </citation>
    <scope>NUCLEOTIDE SEQUENCE [LARGE SCALE GENOMIC DNA]</scope>
    <source>
        <strain evidence="13">DSM 16632</strain>
    </source>
</reference>
<evidence type="ECO:0000256" key="6">
    <source>
        <dbReference type="ARBA" id="ARBA00023136"/>
    </source>
</evidence>
<dbReference type="GO" id="GO:0034707">
    <property type="term" value="C:chloride channel complex"/>
    <property type="evidence" value="ECO:0007669"/>
    <property type="project" value="UniProtKB-KW"/>
</dbReference>
<dbReference type="RefSeq" id="WP_067145328.1">
    <property type="nucleotide sequence ID" value="NZ_CP014265.1"/>
</dbReference>
<proteinExistence type="predicted"/>
<keyword evidence="2" id="KW-0813">Transport</keyword>
<dbReference type="Gene3D" id="3.30.70.1450">
    <property type="entry name" value="Regulator of K+ conductance, C-terminal domain"/>
    <property type="match status" value="1"/>
</dbReference>
<feature type="transmembrane region" description="Helical" evidence="10">
    <location>
        <begin position="229"/>
        <end position="249"/>
    </location>
</feature>
<dbReference type="PRINTS" id="PR00762">
    <property type="entry name" value="CLCHANNEL"/>
</dbReference>
<dbReference type="PANTHER" id="PTHR43427:SF6">
    <property type="entry name" value="CHLORIDE CHANNEL PROTEIN CLC-E"/>
    <property type="match status" value="1"/>
</dbReference>
<keyword evidence="3 10" id="KW-0812">Transmembrane</keyword>
<comment type="subcellular location">
    <subcellularLocation>
        <location evidence="1">Membrane</location>
        <topology evidence="1">Multi-pass membrane protein</topology>
    </subcellularLocation>
</comment>
<feature type="domain" description="RCK C-terminal" evidence="11">
    <location>
        <begin position="433"/>
        <end position="515"/>
    </location>
</feature>
<keyword evidence="8" id="KW-0868">Chloride</keyword>
<dbReference type="GO" id="GO:0005254">
    <property type="term" value="F:chloride channel activity"/>
    <property type="evidence" value="ECO:0007669"/>
    <property type="project" value="UniProtKB-KW"/>
</dbReference>
<organism evidence="12 14">
    <name type="scientific">Methanobrevibacter olleyae</name>
    <dbReference type="NCBI Taxonomy" id="294671"/>
    <lineage>
        <taxon>Archaea</taxon>
        <taxon>Methanobacteriati</taxon>
        <taxon>Methanobacteriota</taxon>
        <taxon>Methanomada group</taxon>
        <taxon>Methanobacteria</taxon>
        <taxon>Methanobacteriales</taxon>
        <taxon>Methanobacteriaceae</taxon>
        <taxon>Methanobrevibacter</taxon>
    </lineage>
</organism>
<evidence type="ECO:0000256" key="3">
    <source>
        <dbReference type="ARBA" id="ARBA00022692"/>
    </source>
</evidence>
<dbReference type="InterPro" id="IPR050368">
    <property type="entry name" value="ClC-type_chloride_channel"/>
</dbReference>
<evidence type="ECO:0000256" key="10">
    <source>
        <dbReference type="SAM" id="Phobius"/>
    </source>
</evidence>